<feature type="region of interest" description="Disordered" evidence="2">
    <location>
        <begin position="1"/>
        <end position="24"/>
    </location>
</feature>
<evidence type="ECO:0000313" key="6">
    <source>
        <dbReference type="Proteomes" id="UP001057498"/>
    </source>
</evidence>
<dbReference type="InterPro" id="IPR052894">
    <property type="entry name" value="AsmA-related"/>
</dbReference>
<protein>
    <recommendedName>
        <fullName evidence="4">OmpA-like domain-containing protein</fullName>
    </recommendedName>
</protein>
<reference evidence="5" key="1">
    <citation type="submission" date="2022-04" db="EMBL/GenBank/DDBJ databases">
        <title>Whole genome sequence of Sphaerotilus sp. FB-5.</title>
        <authorList>
            <person name="Takeda M."/>
            <person name="Narihara S."/>
            <person name="Akimoto M."/>
            <person name="Akimoto R."/>
            <person name="Nishiyashiki S."/>
            <person name="Murakami T."/>
        </authorList>
    </citation>
    <scope>NUCLEOTIDE SEQUENCE</scope>
    <source>
        <strain evidence="5">FB-5</strain>
    </source>
</reference>
<evidence type="ECO:0000256" key="1">
    <source>
        <dbReference type="PROSITE-ProRule" id="PRU00473"/>
    </source>
</evidence>
<dbReference type="InterPro" id="IPR008023">
    <property type="entry name" value="DUF748"/>
</dbReference>
<keyword evidence="6" id="KW-1185">Reference proteome</keyword>
<feature type="compositionally biased region" description="Low complexity" evidence="2">
    <location>
        <begin position="899"/>
        <end position="924"/>
    </location>
</feature>
<dbReference type="PANTHER" id="PTHR30441">
    <property type="entry name" value="DUF748 DOMAIN-CONTAINING PROTEIN"/>
    <property type="match status" value="1"/>
</dbReference>
<accession>A0ABM7YKQ0</accession>
<dbReference type="InterPro" id="IPR006665">
    <property type="entry name" value="OmpA-like"/>
</dbReference>
<evidence type="ECO:0000256" key="3">
    <source>
        <dbReference type="SAM" id="Phobius"/>
    </source>
</evidence>
<keyword evidence="1 3" id="KW-0472">Membrane</keyword>
<sequence length="992" mass="103786">MTDLPPNELSSPASSPALRPPAPPRPRRALRYAAWGLGGTALLLGASAAALTWWLPGWLAPRIEQMGSEALGTPVKLARIELQPLALAARIEGLRIGPEAAPLFQLAEASVELSAQSLWQRLPVVSRLTLRAPELWIQRGETGPYNVQPVLDHLRGWQAKQPPSPPSAEPARYALHNLRLEGGRIHYLDAPLGQRHEVQALTIGLPFLSNLPSDVAIDVQPQLDATVDGSTLRLGGQARPFAAQHPATLALRWQGLPLAPLASLLKAALPPEQAIDLQQGTLDSDLQIAFETRPAPQPPRLQVTGRLALHGLQAQAAPLDSRLRWQALTLDGLDLAPLEQRYAVKTVQIDGLDGELTLCGAKSATAAAPPPAVQATPAAAAASAAPAAPARAPLVALIDTLRCVACRVAVTDRSVQPATRIELQQTELTLSKLSADLGQPIGVTLQTRLATSAGSQTPAIGQLDLQGQVRARPLDVQATLKLAGIDLRVAQPYLAPQLNLVLAGGQLDAEGRLELAQPADAPKAPLAAHYAGRLAVGGLRTLDSVNGADFVAWQRLGFDGLDLAWQANALKANLGRIGLNGLNARLILHPDGHLNVADIARRSPQAAPQSITTPRTAAAKAAPAASTPVATSAAASPHQIRWQAIALRDGAVHFSDTFIKPNYSARLTRLQGSVSALSSSTPQPADVKIAGALDDGAPLSIGGRIHPLGARLFTDIEASARGIALTRLSTYAERYAGYAIEKGSLSVKLQYKIDQGRLEAQNQLFLDQLTFGNPVESAEATKLPVLLAVSLLKNRRGEIDLHLPVAGTLDDPQFSVGGIVWKLLLNLLEKAVTAPFALLMGGDSGETAQIDFAPGSAELSPAARERLDALAAKLTDRPGLKLEATGHADAQRDGAALQASTNRPAAAAASAPTPARAGSAAAPTVPTADIAPALQALADRRADAVMAHLGATLPPERILITRSVVDATTAPAAADTAASAVGPGSTVQFKLR</sequence>
<dbReference type="EMBL" id="AP025730">
    <property type="protein sequence ID" value="BDI05013.1"/>
    <property type="molecule type" value="Genomic_DNA"/>
</dbReference>
<proteinExistence type="predicted"/>
<dbReference type="PANTHER" id="PTHR30441:SF8">
    <property type="entry name" value="DUF748 DOMAIN-CONTAINING PROTEIN"/>
    <property type="match status" value="1"/>
</dbReference>
<evidence type="ECO:0000259" key="4">
    <source>
        <dbReference type="PROSITE" id="PS51123"/>
    </source>
</evidence>
<evidence type="ECO:0000256" key="2">
    <source>
        <dbReference type="SAM" id="MobiDB-lite"/>
    </source>
</evidence>
<organism evidence="5 6">
    <name type="scientific">Sphaerotilus microaerophilus</name>
    <dbReference type="NCBI Taxonomy" id="2914710"/>
    <lineage>
        <taxon>Bacteria</taxon>
        <taxon>Pseudomonadati</taxon>
        <taxon>Pseudomonadota</taxon>
        <taxon>Betaproteobacteria</taxon>
        <taxon>Burkholderiales</taxon>
        <taxon>Sphaerotilaceae</taxon>
        <taxon>Sphaerotilus</taxon>
    </lineage>
</organism>
<dbReference type="SUPFAM" id="SSF103088">
    <property type="entry name" value="OmpA-like"/>
    <property type="match status" value="1"/>
</dbReference>
<gene>
    <name evidence="5" type="ORF">CATMQ487_19830</name>
</gene>
<dbReference type="Pfam" id="PF05359">
    <property type="entry name" value="DUF748"/>
    <property type="match status" value="1"/>
</dbReference>
<dbReference type="Gene3D" id="3.30.1330.60">
    <property type="entry name" value="OmpA-like domain"/>
    <property type="match status" value="1"/>
</dbReference>
<feature type="region of interest" description="Disordered" evidence="2">
    <location>
        <begin position="887"/>
        <end position="924"/>
    </location>
</feature>
<evidence type="ECO:0000313" key="5">
    <source>
        <dbReference type="EMBL" id="BDI05013.1"/>
    </source>
</evidence>
<feature type="compositionally biased region" description="Low complexity" evidence="2">
    <location>
        <begin position="1"/>
        <end position="17"/>
    </location>
</feature>
<keyword evidence="3" id="KW-1133">Transmembrane helix</keyword>
<dbReference type="PROSITE" id="PS51123">
    <property type="entry name" value="OMPA_2"/>
    <property type="match status" value="1"/>
</dbReference>
<name>A0ABM7YKQ0_9BURK</name>
<feature type="transmembrane region" description="Helical" evidence="3">
    <location>
        <begin position="32"/>
        <end position="55"/>
    </location>
</feature>
<feature type="domain" description="OmpA-like" evidence="4">
    <location>
        <begin position="839"/>
        <end position="992"/>
    </location>
</feature>
<dbReference type="Proteomes" id="UP001057498">
    <property type="component" value="Chromosome"/>
</dbReference>
<keyword evidence="3" id="KW-0812">Transmembrane</keyword>
<dbReference type="RefSeq" id="WP_251973087.1">
    <property type="nucleotide sequence ID" value="NZ_AP025730.1"/>
</dbReference>
<dbReference type="InterPro" id="IPR036737">
    <property type="entry name" value="OmpA-like_sf"/>
</dbReference>